<name>A0ABS0LBB2_9CORY</name>
<proteinExistence type="predicted"/>
<sequence length="68" mass="7137">MRGYAGQLLTVLIGVCVVNIVLVDNWLANPNNYSEPLPPLPPLGDDFGEVDTGAYSDDDAPNAPPLAA</sequence>
<dbReference type="EMBL" id="JADQUG010000013">
    <property type="protein sequence ID" value="MBG9353948.1"/>
    <property type="molecule type" value="Genomic_DNA"/>
</dbReference>
<evidence type="ECO:0000313" key="3">
    <source>
        <dbReference type="EMBL" id="MBG9353948.1"/>
    </source>
</evidence>
<dbReference type="Proteomes" id="UP000615580">
    <property type="component" value="Unassembled WGS sequence"/>
</dbReference>
<evidence type="ECO:0000313" key="4">
    <source>
        <dbReference type="Proteomes" id="UP000615580"/>
    </source>
</evidence>
<keyword evidence="2" id="KW-1133">Transmembrane helix</keyword>
<comment type="caution">
    <text evidence="3">The sequence shown here is derived from an EMBL/GenBank/DDBJ whole genome shotgun (WGS) entry which is preliminary data.</text>
</comment>
<organism evidence="3 4">
    <name type="scientific">Corynebacterium belfantii</name>
    <dbReference type="NCBI Taxonomy" id="2014537"/>
    <lineage>
        <taxon>Bacteria</taxon>
        <taxon>Bacillati</taxon>
        <taxon>Actinomycetota</taxon>
        <taxon>Actinomycetes</taxon>
        <taxon>Mycobacteriales</taxon>
        <taxon>Corynebacteriaceae</taxon>
        <taxon>Corynebacterium</taxon>
    </lineage>
</organism>
<accession>A0ABS0LBB2</accession>
<reference evidence="3 4" key="1">
    <citation type="journal article" date="2020" name="J. Clin. Microbiol.">
        <title>Assessing the Genetic Diversity of Austrian Corynebacterium diphtheriae Clinical Isolates, 2011-2019.</title>
        <authorList>
            <person name="Schaeffer J."/>
            <person name="Huhulescu S."/>
            <person name="Stoeger A."/>
            <person name="Allerberger F."/>
            <person name="Ruppitsch W."/>
        </authorList>
    </citation>
    <scope>NUCLEOTIDE SEQUENCE [LARGE SCALE GENOMIC DNA]</scope>
    <source>
        <strain evidence="3 4">04-17</strain>
    </source>
</reference>
<keyword evidence="2" id="KW-0472">Membrane</keyword>
<feature type="region of interest" description="Disordered" evidence="1">
    <location>
        <begin position="34"/>
        <end position="68"/>
    </location>
</feature>
<gene>
    <name evidence="3" type="ORF">I4J41_04815</name>
</gene>
<feature type="transmembrane region" description="Helical" evidence="2">
    <location>
        <begin position="7"/>
        <end position="28"/>
    </location>
</feature>
<evidence type="ECO:0000256" key="2">
    <source>
        <dbReference type="SAM" id="Phobius"/>
    </source>
</evidence>
<keyword evidence="2" id="KW-0812">Transmembrane</keyword>
<keyword evidence="4" id="KW-1185">Reference proteome</keyword>
<dbReference type="RefSeq" id="WP_196977388.1">
    <property type="nucleotide sequence ID" value="NZ_JADQUD010000020.1"/>
</dbReference>
<evidence type="ECO:0000256" key="1">
    <source>
        <dbReference type="SAM" id="MobiDB-lite"/>
    </source>
</evidence>
<protein>
    <submittedName>
        <fullName evidence="3">Uncharacterized protein</fullName>
    </submittedName>
</protein>